<organism evidence="1 2">
    <name type="scientific">Eumeta variegata</name>
    <name type="common">Bagworm moth</name>
    <name type="synonym">Eumeta japonica</name>
    <dbReference type="NCBI Taxonomy" id="151549"/>
    <lineage>
        <taxon>Eukaryota</taxon>
        <taxon>Metazoa</taxon>
        <taxon>Ecdysozoa</taxon>
        <taxon>Arthropoda</taxon>
        <taxon>Hexapoda</taxon>
        <taxon>Insecta</taxon>
        <taxon>Pterygota</taxon>
        <taxon>Neoptera</taxon>
        <taxon>Endopterygota</taxon>
        <taxon>Lepidoptera</taxon>
        <taxon>Glossata</taxon>
        <taxon>Ditrysia</taxon>
        <taxon>Tineoidea</taxon>
        <taxon>Psychidae</taxon>
        <taxon>Oiketicinae</taxon>
        <taxon>Eumeta</taxon>
    </lineage>
</organism>
<evidence type="ECO:0000313" key="2">
    <source>
        <dbReference type="Proteomes" id="UP000299102"/>
    </source>
</evidence>
<reference evidence="1 2" key="1">
    <citation type="journal article" date="2019" name="Commun. Biol.">
        <title>The bagworm genome reveals a unique fibroin gene that provides high tensile strength.</title>
        <authorList>
            <person name="Kono N."/>
            <person name="Nakamura H."/>
            <person name="Ohtoshi R."/>
            <person name="Tomita M."/>
            <person name="Numata K."/>
            <person name="Arakawa K."/>
        </authorList>
    </citation>
    <scope>NUCLEOTIDE SEQUENCE [LARGE SCALE GENOMIC DNA]</scope>
</reference>
<evidence type="ECO:0000313" key="1">
    <source>
        <dbReference type="EMBL" id="GBP44667.1"/>
    </source>
</evidence>
<protein>
    <submittedName>
        <fullName evidence="1">Uncharacterized protein</fullName>
    </submittedName>
</protein>
<keyword evidence="2" id="KW-1185">Reference proteome</keyword>
<gene>
    <name evidence="1" type="ORF">EVAR_44195_1</name>
</gene>
<proteinExistence type="predicted"/>
<dbReference type="EMBL" id="BGZK01000456">
    <property type="protein sequence ID" value="GBP44667.1"/>
    <property type="molecule type" value="Genomic_DNA"/>
</dbReference>
<sequence length="304" mass="34243">MQLQSFVRCTVQASYRVFRGTESVVLIYIKLRIDESIAVRFVYFAIRLWWSVAFDLEVASATVSPPTTAGAVTKYVDIFLSEFKIEAEYGVTTWSQEFSAVYRYREILGFSSDLNSFMWCTKSSRTDKQLNATIRRSVSIQLTANRRAQGRVGPSLSRLASLHTDKQIKKLATAQMTSRSRHPWHDAQSARWERCQGRACALSTRVVFALNGFTSSGIYESMRVRRSADGPPYATTRHIASVDLFPSAFLRTEPQNKRAVKNVLRSGAPPCARAGRPNSARQVECIETGSLFLVVVIYSFKGYT</sequence>
<dbReference type="Proteomes" id="UP000299102">
    <property type="component" value="Unassembled WGS sequence"/>
</dbReference>
<comment type="caution">
    <text evidence="1">The sequence shown here is derived from an EMBL/GenBank/DDBJ whole genome shotgun (WGS) entry which is preliminary data.</text>
</comment>
<name>A0A4C1W3M0_EUMVA</name>
<dbReference type="AlphaFoldDB" id="A0A4C1W3M0"/>
<accession>A0A4C1W3M0</accession>